<organism evidence="1 2">
    <name type="scientific">Mytilus coruscus</name>
    <name type="common">Sea mussel</name>
    <dbReference type="NCBI Taxonomy" id="42192"/>
    <lineage>
        <taxon>Eukaryota</taxon>
        <taxon>Metazoa</taxon>
        <taxon>Spiralia</taxon>
        <taxon>Lophotrochozoa</taxon>
        <taxon>Mollusca</taxon>
        <taxon>Bivalvia</taxon>
        <taxon>Autobranchia</taxon>
        <taxon>Pteriomorphia</taxon>
        <taxon>Mytilida</taxon>
        <taxon>Mytiloidea</taxon>
        <taxon>Mytilidae</taxon>
        <taxon>Mytilinae</taxon>
        <taxon>Mytilus</taxon>
    </lineage>
</organism>
<dbReference type="Pfam" id="PF12796">
    <property type="entry name" value="Ank_2"/>
    <property type="match status" value="1"/>
</dbReference>
<dbReference type="SUPFAM" id="SSF48403">
    <property type="entry name" value="Ankyrin repeat"/>
    <property type="match status" value="1"/>
</dbReference>
<dbReference type="Gene3D" id="1.25.40.20">
    <property type="entry name" value="Ankyrin repeat-containing domain"/>
    <property type="match status" value="1"/>
</dbReference>
<dbReference type="Proteomes" id="UP000507470">
    <property type="component" value="Unassembled WGS sequence"/>
</dbReference>
<protein>
    <submittedName>
        <fullName evidence="1">KANK</fullName>
    </submittedName>
</protein>
<proteinExistence type="predicted"/>
<keyword evidence="2" id="KW-1185">Reference proteome</keyword>
<sequence>MGGLTIQAKKRCLILTDLKFDHQNDRYVEKDAFTVLHYAISHENIDVVRIIIDQDVSALQYKTRSGFSALQLAITKNNVGIFELCAKHLKIENEDNLLLFSVRTGDFLAANIILAYNIVTLECTDFQGLTPIASSVVFHQPRLFKKLLLSGAKTSFNCKPSEVKKRINTMRGLNIYDFFYTELPHLKTDEHCTKGSSLGHLLTFNPSCMILSSLMDTKNLMNILTEQNHEKRTPLYNLLCIDKFGVSPARLSMLIFTIGLQDRKINRIKLLEDTGVCGFKVQFKLHIDKSFKFPSTCTESYKTFPRLEEIYIKHKSTMYNKNNISMLLPLKKKSVLMIYTKSPDKKTEYLFSINVTM</sequence>
<name>A0A6J8AKQ5_MYTCO</name>
<dbReference type="OrthoDB" id="5989012at2759"/>
<evidence type="ECO:0000313" key="2">
    <source>
        <dbReference type="Proteomes" id="UP000507470"/>
    </source>
</evidence>
<accession>A0A6J8AKQ5</accession>
<dbReference type="AlphaFoldDB" id="A0A6J8AKQ5"/>
<dbReference type="InterPro" id="IPR002110">
    <property type="entry name" value="Ankyrin_rpt"/>
</dbReference>
<reference evidence="1 2" key="1">
    <citation type="submission" date="2020-06" db="EMBL/GenBank/DDBJ databases">
        <authorList>
            <person name="Li R."/>
            <person name="Bekaert M."/>
        </authorList>
    </citation>
    <scope>NUCLEOTIDE SEQUENCE [LARGE SCALE GENOMIC DNA]</scope>
    <source>
        <strain evidence="2">wild</strain>
    </source>
</reference>
<dbReference type="SMART" id="SM00248">
    <property type="entry name" value="ANK"/>
    <property type="match status" value="3"/>
</dbReference>
<evidence type="ECO:0000313" key="1">
    <source>
        <dbReference type="EMBL" id="CAC5369436.1"/>
    </source>
</evidence>
<dbReference type="EMBL" id="CACVKT020001604">
    <property type="protein sequence ID" value="CAC5369436.1"/>
    <property type="molecule type" value="Genomic_DNA"/>
</dbReference>
<dbReference type="InterPro" id="IPR036770">
    <property type="entry name" value="Ankyrin_rpt-contain_sf"/>
</dbReference>
<gene>
    <name evidence="1" type="ORF">MCOR_8633</name>
</gene>